<accession>A0A165SVK9</accession>
<dbReference type="STRING" id="989403.SAMN05421798_10496"/>
<reference evidence="1 2" key="1">
    <citation type="journal article" date="2016" name="Front. Microbiol.">
        <title>Comparative Genomic Analysis Reveals a Diverse Repertoire of Genes Involved in Prokaryote-Eukaryote Interactions within the Pseudovibrio Genus.</title>
        <authorList>
            <person name="Romano S."/>
            <person name="Fernandez-Guerra A."/>
            <person name="Reen F.J."/>
            <person name="Glockner F.O."/>
            <person name="Crowley S.P."/>
            <person name="O'Sullivan O."/>
            <person name="Cotter P.D."/>
            <person name="Adams C."/>
            <person name="Dobson A.D."/>
            <person name="O'Gara F."/>
        </authorList>
    </citation>
    <scope>NUCLEOTIDE SEQUENCE [LARGE SCALE GENOMIC DNA]</scope>
    <source>
        <strain evidence="1 2">Ad2</strain>
    </source>
</reference>
<dbReference type="PATRIC" id="fig|989403.3.peg.5052"/>
<sequence length="96" mass="10809">MAAALSFLIGTKAGRVIAAAVLWLVFAAFAYHQIRQGAFEDAAQATLQETLEAERERKQDDAYLQGLEDYRLCLEYLRNSGMQNTECDQLRGVHEK</sequence>
<evidence type="ECO:0000313" key="2">
    <source>
        <dbReference type="Proteomes" id="UP000076577"/>
    </source>
</evidence>
<proteinExistence type="predicted"/>
<organism evidence="1 2">
    <name type="scientific">Pseudovibrio axinellae</name>
    <dbReference type="NCBI Taxonomy" id="989403"/>
    <lineage>
        <taxon>Bacteria</taxon>
        <taxon>Pseudomonadati</taxon>
        <taxon>Pseudomonadota</taxon>
        <taxon>Alphaproteobacteria</taxon>
        <taxon>Hyphomicrobiales</taxon>
        <taxon>Stappiaceae</taxon>
        <taxon>Pseudovibrio</taxon>
    </lineage>
</organism>
<comment type="caution">
    <text evidence="1">The sequence shown here is derived from an EMBL/GenBank/DDBJ whole genome shotgun (WGS) entry which is preliminary data.</text>
</comment>
<keyword evidence="2" id="KW-1185">Reference proteome</keyword>
<dbReference type="AlphaFoldDB" id="A0A165SVK9"/>
<dbReference type="EMBL" id="LMCB01000161">
    <property type="protein sequence ID" value="KZL04529.1"/>
    <property type="molecule type" value="Genomic_DNA"/>
</dbReference>
<dbReference type="RefSeq" id="WP_068011117.1">
    <property type="nucleotide sequence ID" value="NZ_FOFM01000004.1"/>
</dbReference>
<dbReference type="OrthoDB" id="7875942at2"/>
<protein>
    <submittedName>
        <fullName evidence="1">Uncharacterized protein</fullName>
    </submittedName>
</protein>
<name>A0A165SVK9_9HYPH</name>
<gene>
    <name evidence="1" type="ORF">PsAD2_04612</name>
</gene>
<dbReference type="Proteomes" id="UP000076577">
    <property type="component" value="Unassembled WGS sequence"/>
</dbReference>
<evidence type="ECO:0000313" key="1">
    <source>
        <dbReference type="EMBL" id="KZL04529.1"/>
    </source>
</evidence>